<keyword evidence="7" id="KW-1185">Reference proteome</keyword>
<dbReference type="SUPFAM" id="SSF50129">
    <property type="entry name" value="GroES-like"/>
    <property type="match status" value="1"/>
</dbReference>
<dbReference type="PANTHER" id="PTHR43401:SF2">
    <property type="entry name" value="L-THREONINE 3-DEHYDROGENASE"/>
    <property type="match status" value="1"/>
</dbReference>
<organism evidence="6 7">
    <name type="scientific">Muricoprocola aceti</name>
    <dbReference type="NCBI Taxonomy" id="2981772"/>
    <lineage>
        <taxon>Bacteria</taxon>
        <taxon>Bacillati</taxon>
        <taxon>Bacillota</taxon>
        <taxon>Clostridia</taxon>
        <taxon>Lachnospirales</taxon>
        <taxon>Lachnospiraceae</taxon>
        <taxon>Muricoprocola</taxon>
    </lineage>
</organism>
<comment type="cofactor">
    <cofactor evidence="4">
        <name>Zn(2+)</name>
        <dbReference type="ChEBI" id="CHEBI:29105"/>
    </cofactor>
</comment>
<dbReference type="Pfam" id="PF08240">
    <property type="entry name" value="ADH_N"/>
    <property type="match status" value="1"/>
</dbReference>
<dbReference type="SMART" id="SM00829">
    <property type="entry name" value="PKS_ER"/>
    <property type="match status" value="1"/>
</dbReference>
<dbReference type="InterPro" id="IPR013154">
    <property type="entry name" value="ADH-like_N"/>
</dbReference>
<dbReference type="Gene3D" id="3.90.180.10">
    <property type="entry name" value="Medium-chain alcohol dehydrogenases, catalytic domain"/>
    <property type="match status" value="1"/>
</dbReference>
<proteinExistence type="inferred from homology"/>
<comment type="similarity">
    <text evidence="4">Belongs to the zinc-containing alcohol dehydrogenase family.</text>
</comment>
<evidence type="ECO:0000313" key="7">
    <source>
        <dbReference type="Proteomes" id="UP001652338"/>
    </source>
</evidence>
<evidence type="ECO:0000256" key="2">
    <source>
        <dbReference type="ARBA" id="ARBA00022833"/>
    </source>
</evidence>
<evidence type="ECO:0000259" key="5">
    <source>
        <dbReference type="SMART" id="SM00829"/>
    </source>
</evidence>
<dbReference type="Proteomes" id="UP001652338">
    <property type="component" value="Unassembled WGS sequence"/>
</dbReference>
<dbReference type="InterPro" id="IPR050129">
    <property type="entry name" value="Zn_alcohol_dh"/>
</dbReference>
<dbReference type="EMBL" id="JAOQKE010000006">
    <property type="protein sequence ID" value="MCU6725159.1"/>
    <property type="molecule type" value="Genomic_DNA"/>
</dbReference>
<evidence type="ECO:0000256" key="1">
    <source>
        <dbReference type="ARBA" id="ARBA00022723"/>
    </source>
</evidence>
<dbReference type="PANTHER" id="PTHR43401">
    <property type="entry name" value="L-THREONINE 3-DEHYDROGENASE"/>
    <property type="match status" value="1"/>
</dbReference>
<keyword evidence="1 4" id="KW-0479">Metal-binding</keyword>
<accession>A0ABT2SKZ1</accession>
<dbReference type="InterPro" id="IPR020843">
    <property type="entry name" value="ER"/>
</dbReference>
<dbReference type="PROSITE" id="PS00059">
    <property type="entry name" value="ADH_ZINC"/>
    <property type="match status" value="1"/>
</dbReference>
<dbReference type="CDD" id="cd08234">
    <property type="entry name" value="threonine_DH_like"/>
    <property type="match status" value="1"/>
</dbReference>
<dbReference type="RefSeq" id="WP_262654531.1">
    <property type="nucleotide sequence ID" value="NZ_JAOQKE010000006.1"/>
</dbReference>
<keyword evidence="2 4" id="KW-0862">Zinc</keyword>
<comment type="caution">
    <text evidence="6">The sequence shown here is derived from an EMBL/GenBank/DDBJ whole genome shotgun (WGS) entry which is preliminary data.</text>
</comment>
<dbReference type="InterPro" id="IPR002328">
    <property type="entry name" value="ADH_Zn_CS"/>
</dbReference>
<reference evidence="6 7" key="1">
    <citation type="journal article" date="2021" name="ISME Commun">
        <title>Automated analysis of genomic sequences facilitates high-throughput and comprehensive description of bacteria.</title>
        <authorList>
            <person name="Hitch T.C.A."/>
        </authorList>
    </citation>
    <scope>NUCLEOTIDE SEQUENCE [LARGE SCALE GENOMIC DNA]</scope>
    <source>
        <strain evidence="6 7">Sanger_29</strain>
    </source>
</reference>
<evidence type="ECO:0000256" key="3">
    <source>
        <dbReference type="ARBA" id="ARBA00023002"/>
    </source>
</evidence>
<evidence type="ECO:0000256" key="4">
    <source>
        <dbReference type="RuleBase" id="RU361277"/>
    </source>
</evidence>
<dbReference type="Gene3D" id="3.40.50.720">
    <property type="entry name" value="NAD(P)-binding Rossmann-like Domain"/>
    <property type="match status" value="1"/>
</dbReference>
<gene>
    <name evidence="6" type="ORF">OCV47_07325</name>
</gene>
<dbReference type="InterPro" id="IPR036291">
    <property type="entry name" value="NAD(P)-bd_dom_sf"/>
</dbReference>
<dbReference type="InterPro" id="IPR013149">
    <property type="entry name" value="ADH-like_C"/>
</dbReference>
<name>A0ABT2SKZ1_9FIRM</name>
<dbReference type="InterPro" id="IPR011032">
    <property type="entry name" value="GroES-like_sf"/>
</dbReference>
<protein>
    <submittedName>
        <fullName evidence="6">Zinc-dependent alcohol dehydrogenase family protein</fullName>
    </submittedName>
</protein>
<dbReference type="Pfam" id="PF00107">
    <property type="entry name" value="ADH_zinc_N"/>
    <property type="match status" value="1"/>
</dbReference>
<feature type="domain" description="Enoyl reductase (ER)" evidence="5">
    <location>
        <begin position="10"/>
        <end position="337"/>
    </location>
</feature>
<sequence length="340" mass="37002">MKAARFYERGKIVIDEISVKEPEEYEVLIKIRYCGVCGTDVHIFNGEKGSAKVNPPVILGHELSGDVEKVGSKVSGIKPGDRVSVDPNTYCGKCYFCANGKKHLCTDMKGLGTAVDGAFAEYITVPEESVYPIAENVSYEEAAMTEPISCCLHGFDLTDVKMGDTVMVVGTGNIGLIMVQLARNAGADKIIAVEPNETRRKKALELGASFGIDPLHDNTEEILKEHKIVNIDKVIDCAGRISTAEYAVRYAGKGAIVMLFGLTGPDDAMNLKPFEVFQKELTIKGSFVNPDTFERAGRLLGTGAIKADKIISDIIPLGDIQRVFEERLYAKDGKVLIKCD</sequence>
<evidence type="ECO:0000313" key="6">
    <source>
        <dbReference type="EMBL" id="MCU6725159.1"/>
    </source>
</evidence>
<dbReference type="SUPFAM" id="SSF51735">
    <property type="entry name" value="NAD(P)-binding Rossmann-fold domains"/>
    <property type="match status" value="1"/>
</dbReference>
<keyword evidence="3" id="KW-0560">Oxidoreductase</keyword>